<evidence type="ECO:0000256" key="5">
    <source>
        <dbReference type="ARBA" id="ARBA00022989"/>
    </source>
</evidence>
<dbReference type="Pfam" id="PF02537">
    <property type="entry name" value="CRCB"/>
    <property type="match status" value="2"/>
</dbReference>
<evidence type="ECO:0008006" key="13">
    <source>
        <dbReference type="Google" id="ProtNLM"/>
    </source>
</evidence>
<evidence type="ECO:0000256" key="6">
    <source>
        <dbReference type="ARBA" id="ARBA00023136"/>
    </source>
</evidence>
<keyword evidence="6 10" id="KW-0472">Membrane</keyword>
<sequence length="412" mass="45092">MDSSLRHSSKLSHSLPFQIDDGDDDIESQNVSDAGEMALHNESGTIRSSLDDAIEARVILPLIEDNLLQSNGFWSQHFTNMNTKSSVSPLPEDLIPPLPTDAKEQVLSRYLLKRLFGPSLAGVTSDNYPLYLDLPCNMVGPFLMGWWGVVFRRDIANVSDHLADGLTTGYLGSLSSFSGWNQKMLNLVLDGNWVFAVVGFLIGLFLSAYSIRFGIGTAKCFKSFLKRLNRSETKTSNNRRVESCKRHSAAVLLLVLLLGILWSVSGTMLKKEFSSGSNEAHLWLACLVAAPGVWVRWSLARLNGCGLGKTGHLKWVPLGTLTANVSSVCVMAALSALKKEVQTKTCNTIATGIQLGFCGCLSSVSAFIAEYNAMEDCNENLRAYAYALTTILISFGLGILIYCLPVWTRGFQ</sequence>
<evidence type="ECO:0000256" key="2">
    <source>
        <dbReference type="ARBA" id="ARBA00004651"/>
    </source>
</evidence>
<feature type="transmembrane region" description="Helical" evidence="10">
    <location>
        <begin position="193"/>
        <end position="215"/>
    </location>
</feature>
<comment type="catalytic activity">
    <reaction evidence="8">
        <text>fluoride(in) = fluoride(out)</text>
        <dbReference type="Rhea" id="RHEA:76159"/>
        <dbReference type="ChEBI" id="CHEBI:17051"/>
    </reaction>
    <physiologicalReaction direction="left-to-right" evidence="8">
        <dbReference type="Rhea" id="RHEA:76160"/>
    </physiologicalReaction>
</comment>
<dbReference type="PANTHER" id="PTHR28259">
    <property type="entry name" value="FLUORIDE EXPORT PROTEIN 1-RELATED"/>
    <property type="match status" value="1"/>
</dbReference>
<keyword evidence="3" id="KW-1003">Cell membrane</keyword>
<evidence type="ECO:0000256" key="4">
    <source>
        <dbReference type="ARBA" id="ARBA00022692"/>
    </source>
</evidence>
<evidence type="ECO:0000256" key="9">
    <source>
        <dbReference type="SAM" id="MobiDB-lite"/>
    </source>
</evidence>
<evidence type="ECO:0000313" key="12">
    <source>
        <dbReference type="Proteomes" id="UP000008311"/>
    </source>
</evidence>
<evidence type="ECO:0000256" key="7">
    <source>
        <dbReference type="ARBA" id="ARBA00035120"/>
    </source>
</evidence>
<dbReference type="GO" id="GO:0005886">
    <property type="term" value="C:plasma membrane"/>
    <property type="evidence" value="ECO:0000318"/>
    <property type="project" value="GO_Central"/>
</dbReference>
<dbReference type="FunCoup" id="B9RJ54">
    <property type="interactions" value="546"/>
</dbReference>
<comment type="similarity">
    <text evidence="7">Belongs to the fluoride channel Fluc/FEX (TC 1.A.43) family.</text>
</comment>
<keyword evidence="5 10" id="KW-1133">Transmembrane helix</keyword>
<dbReference type="GO" id="GO:1903425">
    <property type="term" value="F:fluoride transmembrane transporter activity"/>
    <property type="evidence" value="ECO:0000318"/>
    <property type="project" value="GO_Central"/>
</dbReference>
<comment type="subcellular location">
    <subcellularLocation>
        <location evidence="2">Cell membrane</location>
        <topology evidence="2">Multi-pass membrane protein</topology>
    </subcellularLocation>
</comment>
<protein>
    <recommendedName>
        <fullName evidence="13">Camphor resistance CrcB family protein</fullName>
    </recommendedName>
</protein>
<accession>B9RJ54</accession>
<dbReference type="Proteomes" id="UP000008311">
    <property type="component" value="Unassembled WGS sequence"/>
</dbReference>
<evidence type="ECO:0000313" key="11">
    <source>
        <dbReference type="EMBL" id="EEF48356.1"/>
    </source>
</evidence>
<dbReference type="AlphaFoldDB" id="B9RJ54"/>
<feature type="transmembrane region" description="Helical" evidence="10">
    <location>
        <begin position="249"/>
        <end position="268"/>
    </location>
</feature>
<keyword evidence="12" id="KW-1185">Reference proteome</keyword>
<proteinExistence type="inferred from homology"/>
<dbReference type="GO" id="GO:1903424">
    <property type="term" value="P:fluoride transmembrane transport"/>
    <property type="evidence" value="ECO:0000318"/>
    <property type="project" value="GO_Central"/>
</dbReference>
<dbReference type="STRING" id="3988.B9RJ54"/>
<feature type="transmembrane region" description="Helical" evidence="10">
    <location>
        <begin position="318"/>
        <end position="337"/>
    </location>
</feature>
<feature type="region of interest" description="Disordered" evidence="9">
    <location>
        <begin position="1"/>
        <end position="27"/>
    </location>
</feature>
<evidence type="ECO:0000256" key="8">
    <source>
        <dbReference type="ARBA" id="ARBA00035585"/>
    </source>
</evidence>
<dbReference type="PANTHER" id="PTHR28259:SF1">
    <property type="entry name" value="FLUORIDE EXPORT PROTEIN 1-RELATED"/>
    <property type="match status" value="1"/>
</dbReference>
<dbReference type="EMBL" id="EQ973783">
    <property type="protein sequence ID" value="EEF48356.1"/>
    <property type="molecule type" value="Genomic_DNA"/>
</dbReference>
<keyword evidence="4 10" id="KW-0812">Transmembrane</keyword>
<organism evidence="11 12">
    <name type="scientific">Ricinus communis</name>
    <name type="common">Castor bean</name>
    <dbReference type="NCBI Taxonomy" id="3988"/>
    <lineage>
        <taxon>Eukaryota</taxon>
        <taxon>Viridiplantae</taxon>
        <taxon>Streptophyta</taxon>
        <taxon>Embryophyta</taxon>
        <taxon>Tracheophyta</taxon>
        <taxon>Spermatophyta</taxon>
        <taxon>Magnoliopsida</taxon>
        <taxon>eudicotyledons</taxon>
        <taxon>Gunneridae</taxon>
        <taxon>Pentapetalae</taxon>
        <taxon>rosids</taxon>
        <taxon>fabids</taxon>
        <taxon>Malpighiales</taxon>
        <taxon>Euphorbiaceae</taxon>
        <taxon>Acalyphoideae</taxon>
        <taxon>Acalypheae</taxon>
        <taxon>Ricinus</taxon>
    </lineage>
</organism>
<dbReference type="InParanoid" id="B9RJ54"/>
<reference evidence="12" key="1">
    <citation type="journal article" date="2010" name="Nat. Biotechnol.">
        <title>Draft genome sequence of the oilseed species Ricinus communis.</title>
        <authorList>
            <person name="Chan A.P."/>
            <person name="Crabtree J."/>
            <person name="Zhao Q."/>
            <person name="Lorenzi H."/>
            <person name="Orvis J."/>
            <person name="Puiu D."/>
            <person name="Melake-Berhan A."/>
            <person name="Jones K.M."/>
            <person name="Redman J."/>
            <person name="Chen G."/>
            <person name="Cahoon E.B."/>
            <person name="Gedil M."/>
            <person name="Stanke M."/>
            <person name="Haas B.J."/>
            <person name="Wortman J.R."/>
            <person name="Fraser-Liggett C.M."/>
            <person name="Ravel J."/>
            <person name="Rabinowicz P.D."/>
        </authorList>
    </citation>
    <scope>NUCLEOTIDE SEQUENCE [LARGE SCALE GENOMIC DNA]</scope>
    <source>
        <strain evidence="12">cv. Hale</strain>
    </source>
</reference>
<feature type="transmembrane region" description="Helical" evidence="10">
    <location>
        <begin position="383"/>
        <end position="407"/>
    </location>
</feature>
<feature type="transmembrane region" description="Helical" evidence="10">
    <location>
        <begin position="349"/>
        <end position="371"/>
    </location>
</feature>
<name>B9RJ54_RICCO</name>
<comment type="function">
    <text evidence="1">Fluoride channel required for the rapid expulsion of cytoplasmic fluoride.</text>
</comment>
<evidence type="ECO:0000256" key="10">
    <source>
        <dbReference type="SAM" id="Phobius"/>
    </source>
</evidence>
<dbReference type="eggNOG" id="ENOG502QT5F">
    <property type="taxonomic scope" value="Eukaryota"/>
</dbReference>
<gene>
    <name evidence="11" type="ORF">RCOM_1031450</name>
</gene>
<evidence type="ECO:0000256" key="3">
    <source>
        <dbReference type="ARBA" id="ARBA00022475"/>
    </source>
</evidence>
<evidence type="ECO:0000256" key="1">
    <source>
        <dbReference type="ARBA" id="ARBA00002598"/>
    </source>
</evidence>
<dbReference type="InterPro" id="IPR003691">
    <property type="entry name" value="FluC"/>
</dbReference>